<name>B4VQJ2_9CYAN</name>
<evidence type="ECO:0000313" key="1">
    <source>
        <dbReference type="EMBL" id="EDX75835.1"/>
    </source>
</evidence>
<dbReference type="EMBL" id="DS989848">
    <property type="protein sequence ID" value="EDX75835.1"/>
    <property type="molecule type" value="Genomic_DNA"/>
</dbReference>
<protein>
    <submittedName>
        <fullName evidence="1">Uncharacterized protein</fullName>
    </submittedName>
</protein>
<organism evidence="1 2">
    <name type="scientific">Coleofasciculus chthonoplastes PCC 7420</name>
    <dbReference type="NCBI Taxonomy" id="118168"/>
    <lineage>
        <taxon>Bacteria</taxon>
        <taxon>Bacillati</taxon>
        <taxon>Cyanobacteriota</taxon>
        <taxon>Cyanophyceae</taxon>
        <taxon>Coleofasciculales</taxon>
        <taxon>Coleofasciculaceae</taxon>
        <taxon>Coleofasciculus</taxon>
    </lineage>
</organism>
<dbReference type="Proteomes" id="UP000003835">
    <property type="component" value="Unassembled WGS sequence"/>
</dbReference>
<dbReference type="STRING" id="118168.MC7420_6490"/>
<evidence type="ECO:0000313" key="2">
    <source>
        <dbReference type="Proteomes" id="UP000003835"/>
    </source>
</evidence>
<proteinExistence type="predicted"/>
<keyword evidence="2" id="KW-1185">Reference proteome</keyword>
<sequence>MNKRAVVTHQVIGFLTVQKNPMNLLISVVISGTISSWENVRSYNPLFSNIGIPDHKLLNPRILIPKLTPQPPSWVRRCFINTTNR</sequence>
<dbReference type="HOGENOM" id="CLU_2664768_0_0_3"/>
<dbReference type="AlphaFoldDB" id="B4VQJ2"/>
<reference evidence="1 2" key="1">
    <citation type="submission" date="2008-07" db="EMBL/GenBank/DDBJ databases">
        <authorList>
            <person name="Tandeau de Marsac N."/>
            <person name="Ferriera S."/>
            <person name="Johnson J."/>
            <person name="Kravitz S."/>
            <person name="Beeson K."/>
            <person name="Sutton G."/>
            <person name="Rogers Y.-H."/>
            <person name="Friedman R."/>
            <person name="Frazier M."/>
            <person name="Venter J.C."/>
        </authorList>
    </citation>
    <scope>NUCLEOTIDE SEQUENCE [LARGE SCALE GENOMIC DNA]</scope>
    <source>
        <strain evidence="1 2">PCC 7420</strain>
    </source>
</reference>
<gene>
    <name evidence="1" type="ORF">MC7420_6490</name>
</gene>
<accession>B4VQJ2</accession>